<evidence type="ECO:0000256" key="6">
    <source>
        <dbReference type="SAM" id="MobiDB-lite"/>
    </source>
</evidence>
<name>A0ABN9LTD0_9NEOB</name>
<feature type="region of interest" description="Disordered" evidence="6">
    <location>
        <begin position="1"/>
        <end position="33"/>
    </location>
</feature>
<reference evidence="9" key="1">
    <citation type="submission" date="2023-07" db="EMBL/GenBank/DDBJ databases">
        <authorList>
            <person name="Stuckert A."/>
        </authorList>
    </citation>
    <scope>NUCLEOTIDE SEQUENCE</scope>
</reference>
<accession>A0ABN9LTD0</accession>
<dbReference type="PANTHER" id="PTHR22950:SF190">
    <property type="entry name" value="NEUTRAL AMINO ACID UNIPORTER 4"/>
    <property type="match status" value="1"/>
</dbReference>
<dbReference type="Proteomes" id="UP001176940">
    <property type="component" value="Unassembled WGS sequence"/>
</dbReference>
<keyword evidence="3 7" id="KW-0812">Transmembrane</keyword>
<evidence type="ECO:0000256" key="5">
    <source>
        <dbReference type="ARBA" id="ARBA00023136"/>
    </source>
</evidence>
<dbReference type="PANTHER" id="PTHR22950">
    <property type="entry name" value="AMINO ACID TRANSPORTER"/>
    <property type="match status" value="1"/>
</dbReference>
<keyword evidence="4 7" id="KW-1133">Transmembrane helix</keyword>
<evidence type="ECO:0000313" key="10">
    <source>
        <dbReference type="Proteomes" id="UP001176940"/>
    </source>
</evidence>
<proteinExistence type="predicted"/>
<comment type="caution">
    <text evidence="9">The sequence shown here is derived from an EMBL/GenBank/DDBJ whole genome shotgun (WGS) entry which is preliminary data.</text>
</comment>
<dbReference type="InterPro" id="IPR013057">
    <property type="entry name" value="AA_transpt_TM"/>
</dbReference>
<evidence type="ECO:0000259" key="8">
    <source>
        <dbReference type="Pfam" id="PF01490"/>
    </source>
</evidence>
<evidence type="ECO:0000256" key="2">
    <source>
        <dbReference type="ARBA" id="ARBA00022448"/>
    </source>
</evidence>
<keyword evidence="10" id="KW-1185">Reference proteome</keyword>
<dbReference type="Pfam" id="PF01490">
    <property type="entry name" value="Aa_trans"/>
    <property type="match status" value="1"/>
</dbReference>
<sequence length="240" mass="26777">MEVMKPLIEDEGSRDENSDEDRSSRRDTRPSNEDGLTFVQTLIHVLKGNIGTGLLGLPLAMKNAGILLGPLSLLFFGIVSIHCMNILVRCSHFLCQRYKKANLGYSETVGLALEVGPVKFLQQHATAGNIPNYPFNSGKTPFKRHYDLLSFNAKQLRKHLVKICFVPFSKTIPIGDFEPVITWVTCCFATVQLYIVKLTISYGGQTQKRNIIDFALVATQLGFCSVYFVFLAENVKQLGV</sequence>
<organism evidence="9 10">
    <name type="scientific">Ranitomeya imitator</name>
    <name type="common">mimic poison frog</name>
    <dbReference type="NCBI Taxonomy" id="111125"/>
    <lineage>
        <taxon>Eukaryota</taxon>
        <taxon>Metazoa</taxon>
        <taxon>Chordata</taxon>
        <taxon>Craniata</taxon>
        <taxon>Vertebrata</taxon>
        <taxon>Euteleostomi</taxon>
        <taxon>Amphibia</taxon>
        <taxon>Batrachia</taxon>
        <taxon>Anura</taxon>
        <taxon>Neobatrachia</taxon>
        <taxon>Hyloidea</taxon>
        <taxon>Dendrobatidae</taxon>
        <taxon>Dendrobatinae</taxon>
        <taxon>Ranitomeya</taxon>
    </lineage>
</organism>
<feature type="transmembrane region" description="Helical" evidence="7">
    <location>
        <begin position="211"/>
        <end position="230"/>
    </location>
</feature>
<protein>
    <recommendedName>
        <fullName evidence="8">Amino acid transporter transmembrane domain-containing protein</fullName>
    </recommendedName>
</protein>
<feature type="compositionally biased region" description="Basic and acidic residues" evidence="6">
    <location>
        <begin position="14"/>
        <end position="32"/>
    </location>
</feature>
<evidence type="ECO:0000256" key="3">
    <source>
        <dbReference type="ARBA" id="ARBA00022692"/>
    </source>
</evidence>
<evidence type="ECO:0000256" key="4">
    <source>
        <dbReference type="ARBA" id="ARBA00022989"/>
    </source>
</evidence>
<dbReference type="EMBL" id="CAUEEQ010031371">
    <property type="protein sequence ID" value="CAJ0950223.1"/>
    <property type="molecule type" value="Genomic_DNA"/>
</dbReference>
<evidence type="ECO:0000256" key="7">
    <source>
        <dbReference type="SAM" id="Phobius"/>
    </source>
</evidence>
<evidence type="ECO:0000256" key="1">
    <source>
        <dbReference type="ARBA" id="ARBA00004141"/>
    </source>
</evidence>
<evidence type="ECO:0000313" key="9">
    <source>
        <dbReference type="EMBL" id="CAJ0950223.1"/>
    </source>
</evidence>
<feature type="transmembrane region" description="Helical" evidence="7">
    <location>
        <begin position="64"/>
        <end position="88"/>
    </location>
</feature>
<keyword evidence="2" id="KW-0813">Transport</keyword>
<feature type="domain" description="Amino acid transporter transmembrane" evidence="8">
    <location>
        <begin position="36"/>
        <end position="109"/>
    </location>
</feature>
<gene>
    <name evidence="9" type="ORF">RIMI_LOCUS12943019</name>
</gene>
<keyword evidence="5 7" id="KW-0472">Membrane</keyword>
<comment type="subcellular location">
    <subcellularLocation>
        <location evidence="1">Membrane</location>
        <topology evidence="1">Multi-pass membrane protein</topology>
    </subcellularLocation>
</comment>